<feature type="region of interest" description="Disordered" evidence="1">
    <location>
        <begin position="183"/>
        <end position="209"/>
    </location>
</feature>
<name>A0A370HAW0_9NOCA</name>
<dbReference type="STRING" id="1210089.GCA_001613165_01227"/>
<feature type="region of interest" description="Disordered" evidence="1">
    <location>
        <begin position="143"/>
        <end position="168"/>
    </location>
</feature>
<evidence type="ECO:0000256" key="1">
    <source>
        <dbReference type="SAM" id="MobiDB-lite"/>
    </source>
</evidence>
<gene>
    <name evidence="2" type="ORF">DFR68_104192</name>
</gene>
<organism evidence="2 3">
    <name type="scientific">Nocardia mexicana</name>
    <dbReference type="NCBI Taxonomy" id="279262"/>
    <lineage>
        <taxon>Bacteria</taxon>
        <taxon>Bacillati</taxon>
        <taxon>Actinomycetota</taxon>
        <taxon>Actinomycetes</taxon>
        <taxon>Mycobacteriales</taxon>
        <taxon>Nocardiaceae</taxon>
        <taxon>Nocardia</taxon>
    </lineage>
</organism>
<feature type="compositionally biased region" description="Acidic residues" evidence="1">
    <location>
        <begin position="26"/>
        <end position="35"/>
    </location>
</feature>
<comment type="caution">
    <text evidence="2">The sequence shown here is derived from an EMBL/GenBank/DDBJ whole genome shotgun (WGS) entry which is preliminary data.</text>
</comment>
<proteinExistence type="predicted"/>
<evidence type="ECO:0000313" key="2">
    <source>
        <dbReference type="EMBL" id="RDI51708.1"/>
    </source>
</evidence>
<dbReference type="AlphaFoldDB" id="A0A370HAW0"/>
<reference evidence="2 3" key="1">
    <citation type="submission" date="2018-07" db="EMBL/GenBank/DDBJ databases">
        <title>Genomic Encyclopedia of Type Strains, Phase IV (KMG-IV): sequencing the most valuable type-strain genomes for metagenomic binning, comparative biology and taxonomic classification.</title>
        <authorList>
            <person name="Goeker M."/>
        </authorList>
    </citation>
    <scope>NUCLEOTIDE SEQUENCE [LARGE SCALE GENOMIC DNA]</scope>
    <source>
        <strain evidence="2 3">DSM 44952</strain>
    </source>
</reference>
<protein>
    <submittedName>
        <fullName evidence="2">Uncharacterized protein</fullName>
    </submittedName>
</protein>
<accession>A0A370HAW0</accession>
<evidence type="ECO:0000313" key="3">
    <source>
        <dbReference type="Proteomes" id="UP000255355"/>
    </source>
</evidence>
<feature type="region of interest" description="Disordered" evidence="1">
    <location>
        <begin position="19"/>
        <end position="44"/>
    </location>
</feature>
<sequence>MLWVPDGWVPLPVLPDGCVGVGPPEPESEPPDCEPDGLGAPEPVLPPVSVLPPCPVLLPVSVLPPGSGDPPESVLPPPPSVAALCTPPTPALTRLSAPRSSLNSWPRKAAPYAEEAACPATSEASSLPVSVTAFPAKRPTALPAVSSATSPMPLLPSPPPTAPPTAPPTVAWIDSPSPNLSVERSPLATWTSRAPRSTPPSSSAPFPASSNAARAIALAPARDSIRWINARIAIRMVTCAAVRAAALTAAPTPVTAQAI</sequence>
<feature type="compositionally biased region" description="Low complexity" evidence="1">
    <location>
        <begin position="192"/>
        <end position="209"/>
    </location>
</feature>
<keyword evidence="3" id="KW-1185">Reference proteome</keyword>
<dbReference type="Proteomes" id="UP000255355">
    <property type="component" value="Unassembled WGS sequence"/>
</dbReference>
<feature type="region of interest" description="Disordered" evidence="1">
    <location>
        <begin position="63"/>
        <end position="82"/>
    </location>
</feature>
<feature type="compositionally biased region" description="Pro residues" evidence="1">
    <location>
        <begin position="153"/>
        <end position="167"/>
    </location>
</feature>
<dbReference type="EMBL" id="QQAZ01000004">
    <property type="protein sequence ID" value="RDI51708.1"/>
    <property type="molecule type" value="Genomic_DNA"/>
</dbReference>